<name>A0A317RBL8_9BURK</name>
<evidence type="ECO:0000256" key="1">
    <source>
        <dbReference type="SAM" id="Phobius"/>
    </source>
</evidence>
<reference evidence="2 3" key="1">
    <citation type="submission" date="2018-05" db="EMBL/GenBank/DDBJ databases">
        <title>Genomic Encyclopedia of Type Strains, Phase IV (KMG-IV): sequencing the most valuable type-strain genomes for metagenomic binning, comparative biology and taxonomic classification.</title>
        <authorList>
            <person name="Goeker M."/>
        </authorList>
    </citation>
    <scope>NUCLEOTIDE SEQUENCE [LARGE SCALE GENOMIC DNA]</scope>
    <source>
        <strain evidence="2 3">DSM 26006</strain>
    </source>
</reference>
<keyword evidence="2" id="KW-0808">Transferase</keyword>
<organism evidence="2 3">
    <name type="scientific">Melaminivora alkalimesophila</name>
    <dbReference type="NCBI Taxonomy" id="1165852"/>
    <lineage>
        <taxon>Bacteria</taxon>
        <taxon>Pseudomonadati</taxon>
        <taxon>Pseudomonadota</taxon>
        <taxon>Betaproteobacteria</taxon>
        <taxon>Burkholderiales</taxon>
        <taxon>Comamonadaceae</taxon>
        <taxon>Melaminivora</taxon>
    </lineage>
</organism>
<feature type="transmembrane region" description="Helical" evidence="1">
    <location>
        <begin position="106"/>
        <end position="126"/>
    </location>
</feature>
<evidence type="ECO:0000313" key="2">
    <source>
        <dbReference type="EMBL" id="PWW46768.1"/>
    </source>
</evidence>
<proteinExistence type="predicted"/>
<keyword evidence="1" id="KW-0472">Membrane</keyword>
<comment type="caution">
    <text evidence="2">The sequence shown here is derived from an EMBL/GenBank/DDBJ whole genome shotgun (WGS) entry which is preliminary data.</text>
</comment>
<sequence length="555" mass="62885">MQQSSIFWLRAWFFLLLLMFGWVFYVTAWVTEDAFITFRVIENFLNGYGPRWNIDERVQVFTHPLWMFLLVPIVAVCGDPYWAAIGLSAACLVLFLVLVFRLLGGINFASLLVAFCFLASTAFVDYSSSGLENPLTHVFLALFLLKWASGKKDYFGFFLLFSLLYLNRPDSIIFVVPPLLFLIYADFSAGGVRFLRAAAPAVLAGLAPMLLWLIFSLVYYGAFVPNTAIAKVQNGLDIYQSIHQGWSLIQYSLENDVGTLVFIGLGLGLGFFDKRYISFSFGILLYFFYLFYVGGDYMAGRFLTAPLVVSLLIFGLMSAGAIRKNKNFGYYGLALALIFFAAKIESHFSLDYYSAPYIEKSGVADERGFYYPFLGVRPTLFYGNWLRYDFLQEGVALRGHTGKYLVKCNIGMTPYAAGADYVFIDPLALADGFIARLPAASGSRVGHYERSIPTGYLESRIFYKNLLQEPALRRLWDDTHIVLRGNIFTWDRFAAIFRLNFQKELYLTNIKNRDEIHFNGRVYKKTSYDCLGNSAVVTVDAATLQIIQKKDLGLD</sequence>
<dbReference type="AlphaFoldDB" id="A0A317RBL8"/>
<feature type="transmembrane region" description="Helical" evidence="1">
    <location>
        <begin position="276"/>
        <end position="295"/>
    </location>
</feature>
<accession>A0A317RBL8</accession>
<feature type="transmembrane region" description="Helical" evidence="1">
    <location>
        <begin position="81"/>
        <end position="100"/>
    </location>
</feature>
<dbReference type="Proteomes" id="UP000246483">
    <property type="component" value="Unassembled WGS sequence"/>
</dbReference>
<dbReference type="RefSeq" id="WP_141630325.1">
    <property type="nucleotide sequence ID" value="NZ_ALEE01000269.1"/>
</dbReference>
<feature type="transmembrane region" description="Helical" evidence="1">
    <location>
        <begin position="7"/>
        <end position="30"/>
    </location>
</feature>
<keyword evidence="1" id="KW-0812">Transmembrane</keyword>
<evidence type="ECO:0000313" key="3">
    <source>
        <dbReference type="Proteomes" id="UP000246483"/>
    </source>
</evidence>
<feature type="transmembrane region" description="Helical" evidence="1">
    <location>
        <begin position="302"/>
        <end position="322"/>
    </location>
</feature>
<dbReference type="OrthoDB" id="2020414at2"/>
<feature type="transmembrane region" description="Helical" evidence="1">
    <location>
        <begin position="201"/>
        <end position="222"/>
    </location>
</feature>
<keyword evidence="1" id="KW-1133">Transmembrane helix</keyword>
<keyword evidence="3" id="KW-1185">Reference proteome</keyword>
<feature type="transmembrane region" description="Helical" evidence="1">
    <location>
        <begin position="171"/>
        <end position="189"/>
    </location>
</feature>
<gene>
    <name evidence="2" type="ORF">DFR36_10343</name>
</gene>
<feature type="transmembrane region" description="Helical" evidence="1">
    <location>
        <begin position="328"/>
        <end position="344"/>
    </location>
</feature>
<protein>
    <submittedName>
        <fullName evidence="2">Arabinofuranosyltransferase</fullName>
    </submittedName>
</protein>
<dbReference type="GO" id="GO:0016740">
    <property type="term" value="F:transferase activity"/>
    <property type="evidence" value="ECO:0007669"/>
    <property type="project" value="UniProtKB-KW"/>
</dbReference>
<dbReference type="EMBL" id="QGUB01000003">
    <property type="protein sequence ID" value="PWW46768.1"/>
    <property type="molecule type" value="Genomic_DNA"/>
</dbReference>